<evidence type="ECO:0000256" key="10">
    <source>
        <dbReference type="HAMAP-Rule" id="MF_01486"/>
    </source>
</evidence>
<dbReference type="RefSeq" id="WP_201246377.1">
    <property type="nucleotide sequence ID" value="NZ_NHSF01000066.1"/>
</dbReference>
<dbReference type="InterPro" id="IPR027417">
    <property type="entry name" value="P-loop_NTPase"/>
</dbReference>
<dbReference type="SUPFAM" id="SSF52540">
    <property type="entry name" value="P-loop containing nucleoside triphosphate hydrolases"/>
    <property type="match status" value="2"/>
</dbReference>
<evidence type="ECO:0000256" key="7">
    <source>
        <dbReference type="ARBA" id="ARBA00022840"/>
    </source>
</evidence>
<dbReference type="GO" id="GO:0009338">
    <property type="term" value="C:exodeoxyribonuclease V complex"/>
    <property type="evidence" value="ECO:0007669"/>
    <property type="project" value="InterPro"/>
</dbReference>
<evidence type="ECO:0000259" key="12">
    <source>
        <dbReference type="Pfam" id="PF17946"/>
    </source>
</evidence>
<keyword evidence="3 10" id="KW-0227">DNA damage</keyword>
<dbReference type="PANTHER" id="PTHR30591:SF1">
    <property type="entry name" value="RECBCD ENZYME SUBUNIT RECC"/>
    <property type="match status" value="1"/>
</dbReference>
<feature type="compositionally biased region" description="Polar residues" evidence="11">
    <location>
        <begin position="909"/>
        <end position="919"/>
    </location>
</feature>
<evidence type="ECO:0000256" key="1">
    <source>
        <dbReference type="ARBA" id="ARBA00022722"/>
    </source>
</evidence>
<keyword evidence="5 10" id="KW-0347">Helicase</keyword>
<proteinExistence type="inferred from homology"/>
<evidence type="ECO:0000256" key="9">
    <source>
        <dbReference type="ARBA" id="ARBA00023204"/>
    </source>
</evidence>
<dbReference type="Gene3D" id="3.40.50.300">
    <property type="entry name" value="P-loop containing nucleotide triphosphate hydrolases"/>
    <property type="match status" value="2"/>
</dbReference>
<reference evidence="13" key="2">
    <citation type="journal article" date="2020" name="Microorganisms">
        <title>Osmotic Adaptation and Compatible Solute Biosynthesis of Phototrophic Bacteria as Revealed from Genome Analyses.</title>
        <authorList>
            <person name="Imhoff J.F."/>
            <person name="Rahn T."/>
            <person name="Kunzel S."/>
            <person name="Keller A."/>
            <person name="Neulinger S.C."/>
        </authorList>
    </citation>
    <scope>NUCLEOTIDE SEQUENCE</scope>
    <source>
        <strain evidence="13">DSM 4395</strain>
    </source>
</reference>
<keyword evidence="4 10" id="KW-0378">Hydrolase</keyword>
<keyword evidence="1 10" id="KW-0540">Nuclease</keyword>
<dbReference type="Gene3D" id="1.10.10.160">
    <property type="match status" value="1"/>
</dbReference>
<keyword evidence="9 10" id="KW-0234">DNA repair</keyword>
<organism evidence="13 14">
    <name type="scientific">Halochromatium salexigens</name>
    <name type="common">Chromatium salexigens</name>
    <dbReference type="NCBI Taxonomy" id="49447"/>
    <lineage>
        <taxon>Bacteria</taxon>
        <taxon>Pseudomonadati</taxon>
        <taxon>Pseudomonadota</taxon>
        <taxon>Gammaproteobacteria</taxon>
        <taxon>Chromatiales</taxon>
        <taxon>Chromatiaceae</taxon>
        <taxon>Halochromatium</taxon>
    </lineage>
</organism>
<dbReference type="GO" id="GO:0003677">
    <property type="term" value="F:DNA binding"/>
    <property type="evidence" value="ECO:0007669"/>
    <property type="project" value="UniProtKB-UniRule"/>
</dbReference>
<evidence type="ECO:0000313" key="13">
    <source>
        <dbReference type="EMBL" id="MBK5931540.1"/>
    </source>
</evidence>
<dbReference type="Pfam" id="PF17946">
    <property type="entry name" value="RecC_C"/>
    <property type="match status" value="1"/>
</dbReference>
<keyword evidence="8 10" id="KW-0238">DNA-binding</keyword>
<dbReference type="AlphaFoldDB" id="A0AAJ0UHE5"/>
<comment type="function">
    <text evidence="10">A helicase/nuclease that prepares dsDNA breaks (DSB) for recombinational DNA repair. Binds to DSBs and unwinds DNA via a highly rapid and processive ATP-dependent bidirectional helicase activity. Unwinds dsDNA until it encounters a Chi (crossover hotspot instigator) sequence from the 3' direction. Cuts ssDNA a few nucleotides 3' to the Chi site. The properties and activities of the enzyme are changed at Chi. The Chi-altered holoenzyme produces a long 3'-ssDNA overhang and facilitates RecA-binding to the ssDNA for homologous DNA recombination and repair. Holoenzyme degrades any linearized DNA that is unable to undergo homologous recombination. In the holoenzyme this subunit recognizes the wild-type Chi sequence, and when added to isolated RecB increases its ATP-dependent helicase processivity.</text>
</comment>
<dbReference type="InterPro" id="IPR041500">
    <property type="entry name" value="RecC_C"/>
</dbReference>
<feature type="domain" description="RecC C-terminal" evidence="12">
    <location>
        <begin position="941"/>
        <end position="1181"/>
    </location>
</feature>
<dbReference type="InterPro" id="IPR006697">
    <property type="entry name" value="RecC"/>
</dbReference>
<name>A0AAJ0UHE5_HALSE</name>
<comment type="caution">
    <text evidence="13">The sequence shown here is derived from an EMBL/GenBank/DDBJ whole genome shotgun (WGS) entry which is preliminary data.</text>
</comment>
<dbReference type="NCBIfam" id="TIGR01450">
    <property type="entry name" value="recC"/>
    <property type="match status" value="1"/>
</dbReference>
<reference evidence="13" key="1">
    <citation type="submission" date="2017-05" db="EMBL/GenBank/DDBJ databases">
        <authorList>
            <person name="Imhoff J.F."/>
            <person name="Rahn T."/>
            <person name="Kuenzel S."/>
            <person name="Neulinger S.C."/>
        </authorList>
    </citation>
    <scope>NUCLEOTIDE SEQUENCE</scope>
    <source>
        <strain evidence="13">DSM 4395</strain>
    </source>
</reference>
<comment type="subunit">
    <text evidence="10">Heterotrimer of RecB, RecC and RecD. All subunits contribute to DNA-binding.</text>
</comment>
<accession>A0AAJ0UHE5</accession>
<evidence type="ECO:0000256" key="4">
    <source>
        <dbReference type="ARBA" id="ARBA00022801"/>
    </source>
</evidence>
<dbReference type="InterPro" id="IPR011335">
    <property type="entry name" value="Restrct_endonuc-II-like"/>
</dbReference>
<dbReference type="GO" id="GO:0008854">
    <property type="term" value="F:exodeoxyribonuclease V activity"/>
    <property type="evidence" value="ECO:0007669"/>
    <property type="project" value="InterPro"/>
</dbReference>
<evidence type="ECO:0000256" key="5">
    <source>
        <dbReference type="ARBA" id="ARBA00022806"/>
    </source>
</evidence>
<comment type="similarity">
    <text evidence="10">Belongs to the RecC family.</text>
</comment>
<evidence type="ECO:0000256" key="8">
    <source>
        <dbReference type="ARBA" id="ARBA00023125"/>
    </source>
</evidence>
<protein>
    <recommendedName>
        <fullName evidence="10">RecBCD enzyme subunit RecC</fullName>
    </recommendedName>
    <alternativeName>
        <fullName evidence="10">Exonuclease V subunit RecC</fullName>
        <shortName evidence="10">ExoV subunit RecC</shortName>
    </alternativeName>
    <alternativeName>
        <fullName evidence="10">Helicase/nuclease RecBCD subunit RecC</fullName>
    </alternativeName>
</protein>
<dbReference type="GO" id="GO:0005524">
    <property type="term" value="F:ATP binding"/>
    <property type="evidence" value="ECO:0007669"/>
    <property type="project" value="UniProtKB-UniRule"/>
</dbReference>
<dbReference type="InterPro" id="IPR013986">
    <property type="entry name" value="DExx_box_DNA_helicase_dom_sf"/>
</dbReference>
<feature type="region of interest" description="Disordered" evidence="11">
    <location>
        <begin position="900"/>
        <end position="940"/>
    </location>
</feature>
<dbReference type="EMBL" id="NHSF01000066">
    <property type="protein sequence ID" value="MBK5931540.1"/>
    <property type="molecule type" value="Genomic_DNA"/>
</dbReference>
<dbReference type="GO" id="GO:0000724">
    <property type="term" value="P:double-strand break repair via homologous recombination"/>
    <property type="evidence" value="ECO:0007669"/>
    <property type="project" value="UniProtKB-UniRule"/>
</dbReference>
<dbReference type="Gene3D" id="3.40.50.10930">
    <property type="match status" value="1"/>
</dbReference>
<keyword evidence="6 10" id="KW-0269">Exonuclease</keyword>
<comment type="miscellaneous">
    <text evidence="10">In the RecBCD complex, RecB has a slow 3'-5' helicase, an exonuclease activity and loads RecA onto ssDNA, RecD has a fast 5'-3' helicase activity, while RecC stimulates the ATPase and processivity of the RecB helicase and contributes to recognition of the Chi site.</text>
</comment>
<dbReference type="Proteomes" id="UP001296967">
    <property type="component" value="Unassembled WGS sequence"/>
</dbReference>
<dbReference type="Pfam" id="PF04257">
    <property type="entry name" value="Exonuc_V_gamma"/>
    <property type="match status" value="1"/>
</dbReference>
<dbReference type="HAMAP" id="MF_01486">
    <property type="entry name" value="RecC"/>
    <property type="match status" value="1"/>
</dbReference>
<evidence type="ECO:0000256" key="6">
    <source>
        <dbReference type="ARBA" id="ARBA00022839"/>
    </source>
</evidence>
<dbReference type="Gene3D" id="1.10.10.990">
    <property type="match status" value="1"/>
</dbReference>
<sequence>MEQKTDHTNDWPTGFMLIQANRLESLRGLLSTWLRRHPLHPLENEAILVQSNGIGQWLKLALAALPADDPMARAGVASGAGASGTLSSDATEGGCGIAAALDMMLPGRFLWQAYRAVLGDLPDVSAYDKVPLGWRLYRLLGALEDLADHGAEQGWLAPLRGFLDADPHHDGRARRRHQLAERLADLYDQYQVYRADWLAAWQQGEDVLIRPNGERVALPEDQRWQSLLWRRLKQDLSGTGMGAGTDTEKATLASGGLEASRAEIHTRFLTQAKALTPETRPEDLPRRVIVFGISSLPRQTIEVLEAIAPVAQVMLLVNNPSRHYWGDIVEGRELFRRTYQRSAERKVPDGLDEQTLHLHGHPLLAAWGKQGRDYIRLLDEHDDRTQYEQHFAAQRLKIDLFESPIDPDTAGTASLLQQLQDDILELRTLQERRALNTAIDPRRDHSLVFQVAHSPQREIEILQDQLLAAFAAAKTGDEASATTPLSPRDILIMVPDIATYAPHIEAVFGRLARDDPRFIPFHIADQGERQRNPLLIGLETLLNLPQARLSTSDVLDLLDIPALRARFGLQESDLPRLRQWVAGAQIRWGLDAAQRAGLGLPAGLEQNSWRFGLERMLLGFATGDSDPWHEVEPYAEVGGLESALVGRLDALLQTLVHYWTQLQQPRSAKAWAVLIASLLEDCFSAESETEELTLAGLREALEQWQQEGARGGLGDEPLPLEVVRRSLLTRLDEPTLSQRFLDGSVNFATLMPMRAIPFRQIWLLGMNDGDYPRSRRPVDFDLMAHDYRPGDRSRREDDRYLFLEALLSAREQLVISWVGRSLRDNSPRPPSVLVGQLRDHLAAGWPLAAAANASVAADALVTALTTEHPLQPFSRRYFEPGRDPRLFTYAHEWRALHRAAPSPGAVSDSRPTTETTSAPASRPAPKREQPPSLPPPSIDGPIQLATLGHFLRHPVRTFYTQRLQASLEREVEQSEDVEPFAIDALSGWRLRQQVIDAVALQWVQTPERTLDEGLERAIGRLARTGQLPLKPFDAPWVEQLTAALTAPLARYQALLAAHPQSLPNQVVHLEQAGLVLEDRLTGLRAAADGERLRLTLQASELVKDQRLKWYHLVRRWPAHLAAQCEAPTTSWLIGPGSAVILAPLAPDEAQAHLRALLQGYVEGLTQLLPLACRTAFAALAKEAGDRRANPAETYEGGFNRSGECDDHPGYRRYWPDYGALSADPGAGLGAGSNRGFHSLVEQVYAPLFAHTPTLEDL</sequence>
<gene>
    <name evidence="10" type="primary">recC</name>
    <name evidence="13" type="ORF">CCR82_13685</name>
</gene>
<keyword evidence="2 10" id="KW-0547">Nucleotide-binding</keyword>
<evidence type="ECO:0000256" key="3">
    <source>
        <dbReference type="ARBA" id="ARBA00022763"/>
    </source>
</evidence>
<evidence type="ECO:0000256" key="2">
    <source>
        <dbReference type="ARBA" id="ARBA00022741"/>
    </source>
</evidence>
<dbReference type="SUPFAM" id="SSF52980">
    <property type="entry name" value="Restriction endonuclease-like"/>
    <property type="match status" value="1"/>
</dbReference>
<dbReference type="PIRSF" id="PIRSF000980">
    <property type="entry name" value="RecC"/>
    <property type="match status" value="1"/>
</dbReference>
<keyword evidence="14" id="KW-1185">Reference proteome</keyword>
<evidence type="ECO:0000313" key="14">
    <source>
        <dbReference type="Proteomes" id="UP001296967"/>
    </source>
</evidence>
<dbReference type="PANTHER" id="PTHR30591">
    <property type="entry name" value="RECBCD ENZYME SUBUNIT RECC"/>
    <property type="match status" value="1"/>
</dbReference>
<dbReference type="GO" id="GO:0003678">
    <property type="term" value="F:DNA helicase activity"/>
    <property type="evidence" value="ECO:0007669"/>
    <property type="project" value="UniProtKB-UniRule"/>
</dbReference>
<keyword evidence="7 10" id="KW-0067">ATP-binding</keyword>
<evidence type="ECO:0000256" key="11">
    <source>
        <dbReference type="SAM" id="MobiDB-lite"/>
    </source>
</evidence>